<dbReference type="EMBL" id="BART01007368">
    <property type="protein sequence ID" value="GAG56872.1"/>
    <property type="molecule type" value="Genomic_DNA"/>
</dbReference>
<dbReference type="Pfam" id="PF08240">
    <property type="entry name" value="ADH_N"/>
    <property type="match status" value="1"/>
</dbReference>
<dbReference type="PANTHER" id="PTHR44154:SF1">
    <property type="entry name" value="QUINONE OXIDOREDUCTASE"/>
    <property type="match status" value="1"/>
</dbReference>
<dbReference type="SUPFAM" id="SSF50129">
    <property type="entry name" value="GroES-like"/>
    <property type="match status" value="1"/>
</dbReference>
<gene>
    <name evidence="3" type="ORF">S01H4_16780</name>
</gene>
<dbReference type="InterPro" id="IPR013154">
    <property type="entry name" value="ADH-like_N"/>
</dbReference>
<name>X0ZF92_9ZZZZ</name>
<evidence type="ECO:0000256" key="1">
    <source>
        <dbReference type="ARBA" id="ARBA00022857"/>
    </source>
</evidence>
<sequence length="99" mass="11025">MKAIVYIERGPPAVFQQIEIEIPTPKDDEVLVKVHAASVNSWDWELLRTRPSMISLGKRSDPRYKILGADIAGRVDSVGRDVKKFQPGDEVFGDLCNSG</sequence>
<organism evidence="3">
    <name type="scientific">marine sediment metagenome</name>
    <dbReference type="NCBI Taxonomy" id="412755"/>
    <lineage>
        <taxon>unclassified sequences</taxon>
        <taxon>metagenomes</taxon>
        <taxon>ecological metagenomes</taxon>
    </lineage>
</organism>
<reference evidence="3" key="1">
    <citation type="journal article" date="2014" name="Front. Microbiol.">
        <title>High frequency of phylogenetically diverse reductive dehalogenase-homologous genes in deep subseafloor sedimentary metagenomes.</title>
        <authorList>
            <person name="Kawai M."/>
            <person name="Futagami T."/>
            <person name="Toyoda A."/>
            <person name="Takaki Y."/>
            <person name="Nishi S."/>
            <person name="Hori S."/>
            <person name="Arai W."/>
            <person name="Tsubouchi T."/>
            <person name="Morono Y."/>
            <person name="Uchiyama I."/>
            <person name="Ito T."/>
            <person name="Fujiyama A."/>
            <person name="Inagaki F."/>
            <person name="Takami H."/>
        </authorList>
    </citation>
    <scope>NUCLEOTIDE SEQUENCE</scope>
    <source>
        <strain evidence="3">Expedition CK06-06</strain>
    </source>
</reference>
<evidence type="ECO:0000259" key="2">
    <source>
        <dbReference type="Pfam" id="PF08240"/>
    </source>
</evidence>
<keyword evidence="1" id="KW-0521">NADP</keyword>
<dbReference type="Gene3D" id="3.90.180.10">
    <property type="entry name" value="Medium-chain alcohol dehydrogenases, catalytic domain"/>
    <property type="match status" value="1"/>
</dbReference>
<comment type="caution">
    <text evidence="3">The sequence shown here is derived from an EMBL/GenBank/DDBJ whole genome shotgun (WGS) entry which is preliminary data.</text>
</comment>
<dbReference type="InterPro" id="IPR051603">
    <property type="entry name" value="Zinc-ADH_QOR/CCCR"/>
</dbReference>
<proteinExistence type="predicted"/>
<accession>X0ZF92</accession>
<dbReference type="PANTHER" id="PTHR44154">
    <property type="entry name" value="QUINONE OXIDOREDUCTASE"/>
    <property type="match status" value="1"/>
</dbReference>
<evidence type="ECO:0000313" key="3">
    <source>
        <dbReference type="EMBL" id="GAG56872.1"/>
    </source>
</evidence>
<dbReference type="AlphaFoldDB" id="X0ZF92"/>
<dbReference type="InterPro" id="IPR011032">
    <property type="entry name" value="GroES-like_sf"/>
</dbReference>
<feature type="non-terminal residue" evidence="3">
    <location>
        <position position="99"/>
    </location>
</feature>
<feature type="domain" description="Alcohol dehydrogenase-like N-terminal" evidence="2">
    <location>
        <begin position="27"/>
        <end position="92"/>
    </location>
</feature>
<protein>
    <recommendedName>
        <fullName evidence="2">Alcohol dehydrogenase-like N-terminal domain-containing protein</fullName>
    </recommendedName>
</protein>